<reference evidence="2" key="1">
    <citation type="journal article" date="2014" name="Int. J. Syst. Evol. Microbiol.">
        <title>Complete genome of a new Firmicutes species belonging to the dominant human colonic microbiota ('Ruminococcus bicirculans') reveals two chromosomes and a selective capacity to utilize plant glucans.</title>
        <authorList>
            <consortium name="NISC Comparative Sequencing Program"/>
            <person name="Wegmann U."/>
            <person name="Louis P."/>
            <person name="Goesmann A."/>
            <person name="Henrissat B."/>
            <person name="Duncan S.H."/>
            <person name="Flint H.J."/>
        </authorList>
    </citation>
    <scope>NUCLEOTIDE SEQUENCE</scope>
    <source>
        <strain evidence="2">NBRC 108216</strain>
    </source>
</reference>
<dbReference type="InterPro" id="IPR050902">
    <property type="entry name" value="ABC_Transporter_SBP"/>
</dbReference>
<organism evidence="2 3">
    <name type="scientific">Algimonas porphyrae</name>
    <dbReference type="NCBI Taxonomy" id="1128113"/>
    <lineage>
        <taxon>Bacteria</taxon>
        <taxon>Pseudomonadati</taxon>
        <taxon>Pseudomonadota</taxon>
        <taxon>Alphaproteobacteria</taxon>
        <taxon>Maricaulales</taxon>
        <taxon>Robiginitomaculaceae</taxon>
        <taxon>Algimonas</taxon>
    </lineage>
</organism>
<protein>
    <submittedName>
        <fullName evidence="2">Iron ABC transporter substrate-binding protein</fullName>
    </submittedName>
</protein>
<evidence type="ECO:0000313" key="3">
    <source>
        <dbReference type="Proteomes" id="UP001161390"/>
    </source>
</evidence>
<feature type="domain" description="Fe/B12 periplasmic-binding" evidence="1">
    <location>
        <begin position="38"/>
        <end position="283"/>
    </location>
</feature>
<dbReference type="InterPro" id="IPR002491">
    <property type="entry name" value="ABC_transptr_periplasmic_BD"/>
</dbReference>
<gene>
    <name evidence="2" type="ORF">GCM10007854_25990</name>
</gene>
<keyword evidence="3" id="KW-1185">Reference proteome</keyword>
<dbReference type="Gene3D" id="3.40.50.1980">
    <property type="entry name" value="Nitrogenase molybdenum iron protein domain"/>
    <property type="match status" value="2"/>
</dbReference>
<dbReference type="PROSITE" id="PS50983">
    <property type="entry name" value="FE_B12_PBP"/>
    <property type="match status" value="1"/>
</dbReference>
<dbReference type="SUPFAM" id="SSF53807">
    <property type="entry name" value="Helical backbone' metal receptor"/>
    <property type="match status" value="1"/>
</dbReference>
<dbReference type="Proteomes" id="UP001161390">
    <property type="component" value="Unassembled WGS sequence"/>
</dbReference>
<comment type="caution">
    <text evidence="2">The sequence shown here is derived from an EMBL/GenBank/DDBJ whole genome shotgun (WGS) entry which is preliminary data.</text>
</comment>
<dbReference type="Pfam" id="PF01497">
    <property type="entry name" value="Peripla_BP_2"/>
    <property type="match status" value="1"/>
</dbReference>
<proteinExistence type="predicted"/>
<dbReference type="PANTHER" id="PTHR30535:SF34">
    <property type="entry name" value="MOLYBDATE-BINDING PROTEIN MOLA"/>
    <property type="match status" value="1"/>
</dbReference>
<dbReference type="EMBL" id="BSNJ01000005">
    <property type="protein sequence ID" value="GLQ21644.1"/>
    <property type="molecule type" value="Genomic_DNA"/>
</dbReference>
<name>A0ABQ5V4J8_9PROT</name>
<evidence type="ECO:0000313" key="2">
    <source>
        <dbReference type="EMBL" id="GLQ21644.1"/>
    </source>
</evidence>
<accession>A0ABQ5V4J8</accession>
<reference evidence="2" key="2">
    <citation type="submission" date="2023-01" db="EMBL/GenBank/DDBJ databases">
        <title>Draft genome sequence of Algimonas porphyrae strain NBRC 108216.</title>
        <authorList>
            <person name="Sun Q."/>
            <person name="Mori K."/>
        </authorList>
    </citation>
    <scope>NUCLEOTIDE SEQUENCE</scope>
    <source>
        <strain evidence="2">NBRC 108216</strain>
    </source>
</reference>
<sequence>MGVSDAIIRSLTVSFVLTLCACSADRTDVSVNTATAQRIVSLDFCADQYVLKLVNPDRILALSPDATKAFSYMRDAAQGVPTVRPVAEDTLVLQPDLIVRSYGGGPNATRLFERAGVPVVQIGWAGDLADIRRITGEVGAALGASEEAAAVIQDIDLRLAALQSPDNAARLLYITPSGTTTGPGSLIDALITRAGLTNFETTPGWRSLPLERMVDVQPDLFAAAFFDDPGRSLDAWGVMRHPVAEAALQGRPRIDFDSAWVSCGGWFAVDALEALNAAAQARLQP</sequence>
<dbReference type="PANTHER" id="PTHR30535">
    <property type="entry name" value="VITAMIN B12-BINDING PROTEIN"/>
    <property type="match status" value="1"/>
</dbReference>
<evidence type="ECO:0000259" key="1">
    <source>
        <dbReference type="PROSITE" id="PS50983"/>
    </source>
</evidence>